<reference evidence="1 2" key="1">
    <citation type="journal article" date="2019" name="Sci. Rep.">
        <title>Orb-weaving spider Araneus ventricosus genome elucidates the spidroin gene catalogue.</title>
        <authorList>
            <person name="Kono N."/>
            <person name="Nakamura H."/>
            <person name="Ohtoshi R."/>
            <person name="Moran D.A.P."/>
            <person name="Shinohara A."/>
            <person name="Yoshida Y."/>
            <person name="Fujiwara M."/>
            <person name="Mori M."/>
            <person name="Tomita M."/>
            <person name="Arakawa K."/>
        </authorList>
    </citation>
    <scope>NUCLEOTIDE SEQUENCE [LARGE SCALE GENOMIC DNA]</scope>
</reference>
<dbReference type="Proteomes" id="UP000499080">
    <property type="component" value="Unassembled WGS sequence"/>
</dbReference>
<keyword evidence="2" id="KW-1185">Reference proteome</keyword>
<feature type="non-terminal residue" evidence="1">
    <location>
        <position position="1"/>
    </location>
</feature>
<accession>A0A4Y2HDM6</accession>
<evidence type="ECO:0000313" key="1">
    <source>
        <dbReference type="EMBL" id="GBM63407.1"/>
    </source>
</evidence>
<protein>
    <submittedName>
        <fullName evidence="1">Uncharacterized protein</fullName>
    </submittedName>
</protein>
<proteinExistence type="predicted"/>
<gene>
    <name evidence="1" type="ORF">AVEN_269928_1</name>
</gene>
<comment type="caution">
    <text evidence="1">The sequence shown here is derived from an EMBL/GenBank/DDBJ whole genome shotgun (WGS) entry which is preliminary data.</text>
</comment>
<name>A0A4Y2HDM6_ARAVE</name>
<dbReference type="AlphaFoldDB" id="A0A4Y2HDM6"/>
<sequence length="118" mass="13040">DAPPTFISSGKGGWQDLTLSSNSMFVSEVLQDRGDLVVRSRPEDSREIPLKILPVCGPGASEICRQGPIVIPWVWRASLGRRCRERLRTSHLSTAENNDVCPKLTLTLLRNGTSVKLQ</sequence>
<organism evidence="1 2">
    <name type="scientific">Araneus ventricosus</name>
    <name type="common">Orbweaver spider</name>
    <name type="synonym">Epeira ventricosa</name>
    <dbReference type="NCBI Taxonomy" id="182803"/>
    <lineage>
        <taxon>Eukaryota</taxon>
        <taxon>Metazoa</taxon>
        <taxon>Ecdysozoa</taxon>
        <taxon>Arthropoda</taxon>
        <taxon>Chelicerata</taxon>
        <taxon>Arachnida</taxon>
        <taxon>Araneae</taxon>
        <taxon>Araneomorphae</taxon>
        <taxon>Entelegynae</taxon>
        <taxon>Araneoidea</taxon>
        <taxon>Araneidae</taxon>
        <taxon>Araneus</taxon>
    </lineage>
</organism>
<evidence type="ECO:0000313" key="2">
    <source>
        <dbReference type="Proteomes" id="UP000499080"/>
    </source>
</evidence>
<dbReference type="EMBL" id="BGPR01258174">
    <property type="protein sequence ID" value="GBM63407.1"/>
    <property type="molecule type" value="Genomic_DNA"/>
</dbReference>